<dbReference type="InterPro" id="IPR004107">
    <property type="entry name" value="Integrase_SAM-like_N"/>
</dbReference>
<dbReference type="PROSITE" id="PS51898">
    <property type="entry name" value="TYR_RECOMBINASE"/>
    <property type="match status" value="1"/>
</dbReference>
<sequence>MEKKSLKNSSFFCGQEANMRKRKNGEGSIYKRKDGRWCAAYYDEGYNRHYIYGRTKAEVQKKLKRKDDDSALKEKDEGNGNDVKLEEWVLDYLENYKKNEIKATTYSSYMIIFHKHIENSKIGKMELDKVTVENLQKFYSNKISEGYSSKTVRSIETIINSALEMAVKTRVLKENPNRYTTIPKKVRYEASVLTKDEVERLQKEAKDDELYPIVITTVYSGMRKGEVMALKWENVDMNEKRIFVKNSLCRIVDDKVDEQGHRHARYAIMEPKTKKSVRMIPMLDEVYEALLEQKRRQDLDKEKYKDIYQDQGFVFADCTGSFLAQRPFMNKYHKFLKKYNIQDIRFHDLRHTFASLLIEQDVSMKVVQELLGHSTITTSMDIYTHISDKKKEEAMQLIRRKK</sequence>
<protein>
    <submittedName>
        <fullName evidence="7">Site-specific integrase</fullName>
    </submittedName>
</protein>
<dbReference type="Gene3D" id="1.10.443.10">
    <property type="entry name" value="Intergrase catalytic core"/>
    <property type="match status" value="1"/>
</dbReference>
<gene>
    <name evidence="7" type="ORF">DW856_19285</name>
</gene>
<keyword evidence="5" id="KW-0233">DNA recombination</keyword>
<dbReference type="InterPro" id="IPR011010">
    <property type="entry name" value="DNA_brk_join_enz"/>
</dbReference>
<dbReference type="AlphaFoldDB" id="A0A3R6EHX4"/>
<evidence type="ECO:0000256" key="1">
    <source>
        <dbReference type="ARBA" id="ARBA00003283"/>
    </source>
</evidence>
<dbReference type="CDD" id="cd01189">
    <property type="entry name" value="INT_ICEBs1_C_like"/>
    <property type="match status" value="1"/>
</dbReference>
<dbReference type="EMBL" id="QSHO01000031">
    <property type="protein sequence ID" value="RHC12129.1"/>
    <property type="molecule type" value="Genomic_DNA"/>
</dbReference>
<feature type="domain" description="Tyr recombinase" evidence="6">
    <location>
        <begin position="188"/>
        <end position="396"/>
    </location>
</feature>
<evidence type="ECO:0000256" key="5">
    <source>
        <dbReference type="ARBA" id="ARBA00023172"/>
    </source>
</evidence>
<comment type="caution">
    <text evidence="7">The sequence shown here is derived from an EMBL/GenBank/DDBJ whole genome shotgun (WGS) entry which is preliminary data.</text>
</comment>
<reference evidence="7 8" key="1">
    <citation type="submission" date="2018-08" db="EMBL/GenBank/DDBJ databases">
        <title>A genome reference for cultivated species of the human gut microbiota.</title>
        <authorList>
            <person name="Zou Y."/>
            <person name="Xue W."/>
            <person name="Luo G."/>
        </authorList>
    </citation>
    <scope>NUCLEOTIDE SEQUENCE [LARGE SCALE GENOMIC DNA]</scope>
    <source>
        <strain evidence="7 8">AM37-1AC</strain>
    </source>
</reference>
<evidence type="ECO:0000259" key="6">
    <source>
        <dbReference type="PROSITE" id="PS51898"/>
    </source>
</evidence>
<evidence type="ECO:0000256" key="4">
    <source>
        <dbReference type="ARBA" id="ARBA00023125"/>
    </source>
</evidence>
<dbReference type="InterPro" id="IPR010998">
    <property type="entry name" value="Integrase_recombinase_N"/>
</dbReference>
<dbReference type="InterPro" id="IPR050090">
    <property type="entry name" value="Tyrosine_recombinase_XerCD"/>
</dbReference>
<comment type="similarity">
    <text evidence="2">Belongs to the 'phage' integrase family.</text>
</comment>
<dbReference type="GO" id="GO:0015074">
    <property type="term" value="P:DNA integration"/>
    <property type="evidence" value="ECO:0007669"/>
    <property type="project" value="UniProtKB-KW"/>
</dbReference>
<dbReference type="GO" id="GO:0003677">
    <property type="term" value="F:DNA binding"/>
    <property type="evidence" value="ECO:0007669"/>
    <property type="project" value="UniProtKB-KW"/>
</dbReference>
<proteinExistence type="inferred from homology"/>
<accession>A0A3R6EHX4</accession>
<dbReference type="Pfam" id="PF14659">
    <property type="entry name" value="Phage_int_SAM_3"/>
    <property type="match status" value="1"/>
</dbReference>
<name>A0A3R6EHX4_9FIRM</name>
<dbReference type="SUPFAM" id="SSF56349">
    <property type="entry name" value="DNA breaking-rejoining enzymes"/>
    <property type="match status" value="1"/>
</dbReference>
<dbReference type="InterPro" id="IPR002104">
    <property type="entry name" value="Integrase_catalytic"/>
</dbReference>
<evidence type="ECO:0000313" key="8">
    <source>
        <dbReference type="Proteomes" id="UP000283513"/>
    </source>
</evidence>
<comment type="function">
    <text evidence="1">Site-specific tyrosine recombinase, which acts by catalyzing the cutting and rejoining of the recombining DNA molecules.</text>
</comment>
<dbReference type="InterPro" id="IPR013762">
    <property type="entry name" value="Integrase-like_cat_sf"/>
</dbReference>
<dbReference type="Gene3D" id="1.10.150.130">
    <property type="match status" value="1"/>
</dbReference>
<evidence type="ECO:0000313" key="7">
    <source>
        <dbReference type="EMBL" id="RHC12129.1"/>
    </source>
</evidence>
<dbReference type="Pfam" id="PF00589">
    <property type="entry name" value="Phage_integrase"/>
    <property type="match status" value="1"/>
</dbReference>
<dbReference type="PANTHER" id="PTHR30349">
    <property type="entry name" value="PHAGE INTEGRASE-RELATED"/>
    <property type="match status" value="1"/>
</dbReference>
<dbReference type="Proteomes" id="UP000283513">
    <property type="component" value="Unassembled WGS sequence"/>
</dbReference>
<dbReference type="PANTHER" id="PTHR30349:SF64">
    <property type="entry name" value="PROPHAGE INTEGRASE INTD-RELATED"/>
    <property type="match status" value="1"/>
</dbReference>
<dbReference type="GO" id="GO:0006310">
    <property type="term" value="P:DNA recombination"/>
    <property type="evidence" value="ECO:0007669"/>
    <property type="project" value="UniProtKB-KW"/>
</dbReference>
<organism evidence="7 8">
    <name type="scientific">Roseburia intestinalis</name>
    <dbReference type="NCBI Taxonomy" id="166486"/>
    <lineage>
        <taxon>Bacteria</taxon>
        <taxon>Bacillati</taxon>
        <taxon>Bacillota</taxon>
        <taxon>Clostridia</taxon>
        <taxon>Lachnospirales</taxon>
        <taxon>Lachnospiraceae</taxon>
        <taxon>Roseburia</taxon>
    </lineage>
</organism>
<evidence type="ECO:0000256" key="2">
    <source>
        <dbReference type="ARBA" id="ARBA00008857"/>
    </source>
</evidence>
<keyword evidence="4" id="KW-0238">DNA-binding</keyword>
<evidence type="ECO:0000256" key="3">
    <source>
        <dbReference type="ARBA" id="ARBA00022908"/>
    </source>
</evidence>
<keyword evidence="3" id="KW-0229">DNA integration</keyword>